<dbReference type="EnsemblMetazoa" id="CapteT5226">
    <property type="protein sequence ID" value="CapteP5226"/>
    <property type="gene ID" value="CapteG5226"/>
</dbReference>
<evidence type="ECO:0000313" key="8">
    <source>
        <dbReference type="EMBL" id="ELT87600.1"/>
    </source>
</evidence>
<dbReference type="PANTHER" id="PTHR46458:SF1">
    <property type="entry name" value="GEO09476P1"/>
    <property type="match status" value="1"/>
</dbReference>
<organism evidence="8">
    <name type="scientific">Capitella teleta</name>
    <name type="common">Polychaete worm</name>
    <dbReference type="NCBI Taxonomy" id="283909"/>
    <lineage>
        <taxon>Eukaryota</taxon>
        <taxon>Metazoa</taxon>
        <taxon>Spiralia</taxon>
        <taxon>Lophotrochozoa</taxon>
        <taxon>Annelida</taxon>
        <taxon>Polychaeta</taxon>
        <taxon>Sedentaria</taxon>
        <taxon>Scolecida</taxon>
        <taxon>Capitellidae</taxon>
        <taxon>Capitella</taxon>
    </lineage>
</organism>
<dbReference type="EMBL" id="AMQN01003601">
    <property type="status" value="NOT_ANNOTATED_CDS"/>
    <property type="molecule type" value="Genomic_DNA"/>
</dbReference>
<evidence type="ECO:0000256" key="5">
    <source>
        <dbReference type="ARBA" id="ARBA00023004"/>
    </source>
</evidence>
<dbReference type="HOGENOM" id="CLU_003827_10_1_1"/>
<keyword evidence="1 6" id="KW-0813">Transport</keyword>
<dbReference type="SUPFAM" id="SSF46458">
    <property type="entry name" value="Globin-like"/>
    <property type="match status" value="1"/>
</dbReference>
<keyword evidence="10" id="KW-1185">Reference proteome</keyword>
<keyword evidence="3 6" id="KW-0561">Oxygen transport</keyword>
<dbReference type="Pfam" id="PF00042">
    <property type="entry name" value="Globin"/>
    <property type="match status" value="1"/>
</dbReference>
<dbReference type="Gene3D" id="1.10.490.10">
    <property type="entry name" value="Globins"/>
    <property type="match status" value="1"/>
</dbReference>
<dbReference type="AlphaFoldDB" id="R7T850"/>
<dbReference type="InterPro" id="IPR044399">
    <property type="entry name" value="Mb-like_M"/>
</dbReference>
<evidence type="ECO:0000259" key="7">
    <source>
        <dbReference type="PROSITE" id="PS01033"/>
    </source>
</evidence>
<name>R7T850_CAPTE</name>
<dbReference type="GO" id="GO:0046872">
    <property type="term" value="F:metal ion binding"/>
    <property type="evidence" value="ECO:0007669"/>
    <property type="project" value="UniProtKB-KW"/>
</dbReference>
<dbReference type="PANTHER" id="PTHR46458">
    <property type="entry name" value="BLR2807 PROTEIN"/>
    <property type="match status" value="1"/>
</dbReference>
<reference evidence="8 10" key="2">
    <citation type="journal article" date="2013" name="Nature">
        <title>Insights into bilaterian evolution from three spiralian genomes.</title>
        <authorList>
            <person name="Simakov O."/>
            <person name="Marletaz F."/>
            <person name="Cho S.J."/>
            <person name="Edsinger-Gonzales E."/>
            <person name="Havlak P."/>
            <person name="Hellsten U."/>
            <person name="Kuo D.H."/>
            <person name="Larsson T."/>
            <person name="Lv J."/>
            <person name="Arendt D."/>
            <person name="Savage R."/>
            <person name="Osoegawa K."/>
            <person name="de Jong P."/>
            <person name="Grimwood J."/>
            <person name="Chapman J.A."/>
            <person name="Shapiro H."/>
            <person name="Aerts A."/>
            <person name="Otillar R.P."/>
            <person name="Terry A.Y."/>
            <person name="Boore J.L."/>
            <person name="Grigoriev I.V."/>
            <person name="Lindberg D.R."/>
            <person name="Seaver E.C."/>
            <person name="Weisblat D.A."/>
            <person name="Putnam N.H."/>
            <person name="Rokhsar D.S."/>
        </authorList>
    </citation>
    <scope>NUCLEOTIDE SEQUENCE</scope>
    <source>
        <strain evidence="8 10">I ESC-2004</strain>
    </source>
</reference>
<dbReference type="GO" id="GO:0019825">
    <property type="term" value="F:oxygen binding"/>
    <property type="evidence" value="ECO:0007669"/>
    <property type="project" value="InterPro"/>
</dbReference>
<feature type="domain" description="Globin" evidence="7">
    <location>
        <begin position="2"/>
        <end position="151"/>
    </location>
</feature>
<keyword evidence="4" id="KW-0479">Metal-binding</keyword>
<dbReference type="FunCoup" id="R7T850">
    <property type="interactions" value="58"/>
</dbReference>
<dbReference type="GO" id="GO:0005344">
    <property type="term" value="F:oxygen carrier activity"/>
    <property type="evidence" value="ECO:0007669"/>
    <property type="project" value="UniProtKB-KW"/>
</dbReference>
<accession>R7T850</accession>
<evidence type="ECO:0000256" key="3">
    <source>
        <dbReference type="ARBA" id="ARBA00022621"/>
    </source>
</evidence>
<dbReference type="InterPro" id="IPR012292">
    <property type="entry name" value="Globin/Proto"/>
</dbReference>
<protein>
    <recommendedName>
        <fullName evidence="7">Globin domain-containing protein</fullName>
    </recommendedName>
</protein>
<evidence type="ECO:0000313" key="9">
    <source>
        <dbReference type="EnsemblMetazoa" id="CapteP5226"/>
    </source>
</evidence>
<keyword evidence="5" id="KW-0408">Iron</keyword>
<evidence type="ECO:0000256" key="1">
    <source>
        <dbReference type="ARBA" id="ARBA00022448"/>
    </source>
</evidence>
<dbReference type="CDD" id="cd01040">
    <property type="entry name" value="Mb-like"/>
    <property type="match status" value="1"/>
</dbReference>
<reference evidence="10" key="1">
    <citation type="submission" date="2012-12" db="EMBL/GenBank/DDBJ databases">
        <authorList>
            <person name="Hellsten U."/>
            <person name="Grimwood J."/>
            <person name="Chapman J.A."/>
            <person name="Shapiro H."/>
            <person name="Aerts A."/>
            <person name="Otillar R.P."/>
            <person name="Terry A.Y."/>
            <person name="Boore J.L."/>
            <person name="Simakov O."/>
            <person name="Marletaz F."/>
            <person name="Cho S.-J."/>
            <person name="Edsinger-Gonzales E."/>
            <person name="Havlak P."/>
            <person name="Kuo D.-H."/>
            <person name="Larsson T."/>
            <person name="Lv J."/>
            <person name="Arendt D."/>
            <person name="Savage R."/>
            <person name="Osoegawa K."/>
            <person name="de Jong P."/>
            <person name="Lindberg D.R."/>
            <person name="Seaver E.C."/>
            <person name="Weisblat D.A."/>
            <person name="Putnam N.H."/>
            <person name="Grigoriev I.V."/>
            <person name="Rokhsar D.S."/>
        </authorList>
    </citation>
    <scope>NUCLEOTIDE SEQUENCE</scope>
    <source>
        <strain evidence="10">I ESC-2004</strain>
    </source>
</reference>
<evidence type="ECO:0000256" key="2">
    <source>
        <dbReference type="ARBA" id="ARBA00022617"/>
    </source>
</evidence>
<dbReference type="OMA" id="CELILSW"/>
<dbReference type="InterPro" id="IPR050532">
    <property type="entry name" value="Globin-like_OT"/>
</dbReference>
<evidence type="ECO:0000256" key="6">
    <source>
        <dbReference type="RuleBase" id="RU000356"/>
    </source>
</evidence>
<proteinExistence type="inferred from homology"/>
<reference evidence="9" key="3">
    <citation type="submission" date="2015-06" db="UniProtKB">
        <authorList>
            <consortium name="EnsemblMetazoa"/>
        </authorList>
    </citation>
    <scope>IDENTIFICATION</scope>
</reference>
<gene>
    <name evidence="8" type="ORF">CAPTEDRAFT_5226</name>
</gene>
<sequence>MGLTIGQRSIIQNNWVTVASNIQEYGDELFSRYLSANPGDIDFFPQFVGDGEIFNFADLRSKPEFQDHTLTVMLFLSKIVACLTEIEVAGSLLQERVRTHFGRGISMAQFERMLDLMPRFLQETAGANGQCADAWRVAIATLLPFMRQEFSRCQAQ</sequence>
<dbReference type="Proteomes" id="UP000014760">
    <property type="component" value="Unassembled WGS sequence"/>
</dbReference>
<evidence type="ECO:0000313" key="10">
    <source>
        <dbReference type="Proteomes" id="UP000014760"/>
    </source>
</evidence>
<dbReference type="InterPro" id="IPR009050">
    <property type="entry name" value="Globin-like_sf"/>
</dbReference>
<dbReference type="GO" id="GO:0020037">
    <property type="term" value="F:heme binding"/>
    <property type="evidence" value="ECO:0007669"/>
    <property type="project" value="InterPro"/>
</dbReference>
<keyword evidence="2 6" id="KW-0349">Heme</keyword>
<dbReference type="InterPro" id="IPR000971">
    <property type="entry name" value="Globin"/>
</dbReference>
<evidence type="ECO:0000256" key="4">
    <source>
        <dbReference type="ARBA" id="ARBA00022723"/>
    </source>
</evidence>
<dbReference type="EMBL" id="KB312243">
    <property type="protein sequence ID" value="ELT87600.1"/>
    <property type="molecule type" value="Genomic_DNA"/>
</dbReference>
<dbReference type="PROSITE" id="PS01033">
    <property type="entry name" value="GLOBIN"/>
    <property type="match status" value="1"/>
</dbReference>
<comment type="similarity">
    <text evidence="6">Belongs to the globin family.</text>
</comment>